<proteinExistence type="predicted"/>
<accession>A0A4Y2DSL1</accession>
<dbReference type="Proteomes" id="UP000499080">
    <property type="component" value="Unassembled WGS sequence"/>
</dbReference>
<evidence type="ECO:0000313" key="2">
    <source>
        <dbReference type="Proteomes" id="UP000499080"/>
    </source>
</evidence>
<comment type="caution">
    <text evidence="1">The sequence shown here is derived from an EMBL/GenBank/DDBJ whole genome shotgun (WGS) entry which is preliminary data.</text>
</comment>
<protein>
    <submittedName>
        <fullName evidence="1">Uncharacterized protein</fullName>
    </submittedName>
</protein>
<organism evidence="1 2">
    <name type="scientific">Araneus ventricosus</name>
    <name type="common">Orbweaver spider</name>
    <name type="synonym">Epeira ventricosa</name>
    <dbReference type="NCBI Taxonomy" id="182803"/>
    <lineage>
        <taxon>Eukaryota</taxon>
        <taxon>Metazoa</taxon>
        <taxon>Ecdysozoa</taxon>
        <taxon>Arthropoda</taxon>
        <taxon>Chelicerata</taxon>
        <taxon>Arachnida</taxon>
        <taxon>Araneae</taxon>
        <taxon>Araneomorphae</taxon>
        <taxon>Entelegynae</taxon>
        <taxon>Araneoidea</taxon>
        <taxon>Araneidae</taxon>
        <taxon>Araneus</taxon>
    </lineage>
</organism>
<sequence length="101" mass="11392">MIGLAIEQAQELDHHDLCNAVRLCRSFPIHYSSLGTNHYHTAFGTLKNVPAHATQFPNNAICRTKKSFSTLQCYAIPNRLYVTYPSVMFVGVVLTHLVQLF</sequence>
<evidence type="ECO:0000313" key="1">
    <source>
        <dbReference type="EMBL" id="GBM19741.1"/>
    </source>
</evidence>
<keyword evidence="2" id="KW-1185">Reference proteome</keyword>
<gene>
    <name evidence="1" type="ORF">AVEN_892_1</name>
</gene>
<dbReference type="EMBL" id="BGPR01000429">
    <property type="protein sequence ID" value="GBM19741.1"/>
    <property type="molecule type" value="Genomic_DNA"/>
</dbReference>
<name>A0A4Y2DSL1_ARAVE</name>
<dbReference type="AlphaFoldDB" id="A0A4Y2DSL1"/>
<reference evidence="1 2" key="1">
    <citation type="journal article" date="2019" name="Sci. Rep.">
        <title>Orb-weaving spider Araneus ventricosus genome elucidates the spidroin gene catalogue.</title>
        <authorList>
            <person name="Kono N."/>
            <person name="Nakamura H."/>
            <person name="Ohtoshi R."/>
            <person name="Moran D.A.P."/>
            <person name="Shinohara A."/>
            <person name="Yoshida Y."/>
            <person name="Fujiwara M."/>
            <person name="Mori M."/>
            <person name="Tomita M."/>
            <person name="Arakawa K."/>
        </authorList>
    </citation>
    <scope>NUCLEOTIDE SEQUENCE [LARGE SCALE GENOMIC DNA]</scope>
</reference>